<evidence type="ECO:0000256" key="1">
    <source>
        <dbReference type="ARBA" id="ARBA00006594"/>
    </source>
</evidence>
<evidence type="ECO:0000313" key="8">
    <source>
        <dbReference type="Proteomes" id="UP000317935"/>
    </source>
</evidence>
<evidence type="ECO:0000313" key="9">
    <source>
        <dbReference type="Proteomes" id="UP000509742"/>
    </source>
</evidence>
<reference evidence="7 8" key="1">
    <citation type="submission" date="2019-06" db="EMBL/GenBank/DDBJ databases">
        <title>Complete genome sequence of Helicobacter suis SNTW101c.</title>
        <authorList>
            <person name="Rimbara E."/>
            <person name="Suzuki M."/>
            <person name="Matsui H."/>
            <person name="Nakamura M."/>
            <person name="Mori S."/>
            <person name="Shibayama K."/>
        </authorList>
    </citation>
    <scope>NUCLEOTIDE SEQUENCE [LARGE SCALE GENOMIC DNA]</scope>
    <source>
        <strain evidence="7 8">SNTW101c</strain>
    </source>
</reference>
<accession>A0A6J4CZR6</accession>
<name>A0A6J4CZR6_9HELI</name>
<protein>
    <recommendedName>
        <fullName evidence="4">Methyltransferase</fullName>
        <ecNumber evidence="4">2.1.1.-</ecNumber>
    </recommendedName>
</protein>
<feature type="domain" description="DNA methylase N-4/N-6" evidence="5">
    <location>
        <begin position="28"/>
        <end position="227"/>
    </location>
</feature>
<dbReference type="EMBL" id="AP023036">
    <property type="protein sequence ID" value="BCD45540.1"/>
    <property type="molecule type" value="Genomic_DNA"/>
</dbReference>
<comment type="similarity">
    <text evidence="1 4">Belongs to the N(4)/N(6)-methyltransferase family.</text>
</comment>
<dbReference type="PROSITE" id="PS00092">
    <property type="entry name" value="N6_MTASE"/>
    <property type="match status" value="1"/>
</dbReference>
<dbReference type="SUPFAM" id="SSF53335">
    <property type="entry name" value="S-adenosyl-L-methionine-dependent methyltransferases"/>
    <property type="match status" value="1"/>
</dbReference>
<dbReference type="InterPro" id="IPR001091">
    <property type="entry name" value="RM_Methyltransferase"/>
</dbReference>
<dbReference type="AlphaFoldDB" id="A0A6J4CZR6"/>
<dbReference type="OrthoDB" id="9800801at2"/>
<sequence>MPSLEKYRNRAFAMDCLEFLSQLPGESIDCVLIDPPYCSGGKRMYNRYNKYRDFEGDNKSQRIWMLLISEVFRAVKRVLKPSAYFFSFIDWRQYPALSDCIQLADLAWRGVIVWNKGNGSRPFANAFKQQCEFILWGTKGTLPLTSRKEANYYFGYVEKYLHPSQKQHPTQKPIEVLKHCLQVVPKIEGQEPPVVLDCFCGSGSTGVACAELGLDFIGVELSKEYAIQASINLEGALLHAQENKQKEEKEAATTHIYF</sequence>
<proteinExistence type="inferred from homology"/>
<keyword evidence="9" id="KW-1185">Reference proteome</keyword>
<organism evidence="7 8">
    <name type="scientific">Helicobacter suis</name>
    <dbReference type="NCBI Taxonomy" id="104628"/>
    <lineage>
        <taxon>Bacteria</taxon>
        <taxon>Pseudomonadati</taxon>
        <taxon>Campylobacterota</taxon>
        <taxon>Epsilonproteobacteria</taxon>
        <taxon>Campylobacterales</taxon>
        <taxon>Helicobacteraceae</taxon>
        <taxon>Helicobacter</taxon>
    </lineage>
</organism>
<dbReference type="GO" id="GO:0003677">
    <property type="term" value="F:DNA binding"/>
    <property type="evidence" value="ECO:0007669"/>
    <property type="project" value="InterPro"/>
</dbReference>
<evidence type="ECO:0000256" key="2">
    <source>
        <dbReference type="ARBA" id="ARBA00022603"/>
    </source>
</evidence>
<evidence type="ECO:0000259" key="5">
    <source>
        <dbReference type="Pfam" id="PF01555"/>
    </source>
</evidence>
<evidence type="ECO:0000256" key="4">
    <source>
        <dbReference type="RuleBase" id="RU362026"/>
    </source>
</evidence>
<keyword evidence="3 7" id="KW-0808">Transferase</keyword>
<dbReference type="InterPro" id="IPR029063">
    <property type="entry name" value="SAM-dependent_MTases_sf"/>
</dbReference>
<dbReference type="GO" id="GO:0008170">
    <property type="term" value="F:N-methyltransferase activity"/>
    <property type="evidence" value="ECO:0007669"/>
    <property type="project" value="InterPro"/>
</dbReference>
<dbReference type="RefSeq" id="WP_064430167.1">
    <property type="nucleotide sequence ID" value="NZ_AP019774.1"/>
</dbReference>
<dbReference type="PRINTS" id="PR00508">
    <property type="entry name" value="S21N4MTFRASE"/>
</dbReference>
<keyword evidence="2 7" id="KW-0489">Methyltransferase</keyword>
<dbReference type="Gene3D" id="3.40.50.150">
    <property type="entry name" value="Vaccinia Virus protein VP39"/>
    <property type="match status" value="1"/>
</dbReference>
<dbReference type="InterPro" id="IPR002941">
    <property type="entry name" value="DNA_methylase_N4/N6"/>
</dbReference>
<dbReference type="EC" id="2.1.1.-" evidence="4"/>
<dbReference type="GeneID" id="56928250"/>
<evidence type="ECO:0000313" key="7">
    <source>
        <dbReference type="EMBL" id="BCD70252.1"/>
    </source>
</evidence>
<dbReference type="Proteomes" id="UP000317935">
    <property type="component" value="Chromosome"/>
</dbReference>
<reference evidence="6 9" key="2">
    <citation type="submission" date="2020-04" db="EMBL/GenBank/DDBJ databases">
        <title>Genomic analysis of gastric non-Helicobacter pylori Helicobacters isolated in Japan.</title>
        <authorList>
            <person name="Suzuki M."/>
            <person name="Rimbara E."/>
        </authorList>
    </citation>
    <scope>NUCLEOTIDE SEQUENCE [LARGE SCALE GENOMIC DNA]</scope>
    <source>
        <strain evidence="6 9">NHP19-0020</strain>
    </source>
</reference>
<dbReference type="Proteomes" id="UP000509742">
    <property type="component" value="Chromosome"/>
</dbReference>
<gene>
    <name evidence="6" type="ORF">NHP190020_05790</name>
    <name evidence="7" type="ORF">SNTW_08970</name>
</gene>
<evidence type="ECO:0000313" key="6">
    <source>
        <dbReference type="EMBL" id="BCD45540.1"/>
    </source>
</evidence>
<evidence type="ECO:0000256" key="3">
    <source>
        <dbReference type="ARBA" id="ARBA00022679"/>
    </source>
</evidence>
<dbReference type="InterPro" id="IPR002052">
    <property type="entry name" value="DNA_methylase_N6_adenine_CS"/>
</dbReference>
<dbReference type="Pfam" id="PF01555">
    <property type="entry name" value="N6_N4_Mtase"/>
    <property type="match status" value="1"/>
</dbReference>
<dbReference type="EMBL" id="AP019774">
    <property type="protein sequence ID" value="BCD70252.1"/>
    <property type="molecule type" value="Genomic_DNA"/>
</dbReference>
<dbReference type="GO" id="GO:0032259">
    <property type="term" value="P:methylation"/>
    <property type="evidence" value="ECO:0007669"/>
    <property type="project" value="UniProtKB-KW"/>
</dbReference>